<evidence type="ECO:0000313" key="3">
    <source>
        <dbReference type="Proteomes" id="UP000663828"/>
    </source>
</evidence>
<protein>
    <submittedName>
        <fullName evidence="2">Uncharacterized protein</fullName>
    </submittedName>
</protein>
<dbReference type="Gene3D" id="2.60.120.260">
    <property type="entry name" value="Galactose-binding domain-like"/>
    <property type="match status" value="1"/>
</dbReference>
<comment type="caution">
    <text evidence="2">The sequence shown here is derived from an EMBL/GenBank/DDBJ whole genome shotgun (WGS) entry which is preliminary data.</text>
</comment>
<reference evidence="2" key="1">
    <citation type="submission" date="2021-02" db="EMBL/GenBank/DDBJ databases">
        <authorList>
            <person name="Nowell W R."/>
        </authorList>
    </citation>
    <scope>NUCLEOTIDE SEQUENCE</scope>
</reference>
<dbReference type="EMBL" id="CAJNOR010001281">
    <property type="protein sequence ID" value="CAF1113147.1"/>
    <property type="molecule type" value="Genomic_DNA"/>
</dbReference>
<evidence type="ECO:0000313" key="2">
    <source>
        <dbReference type="EMBL" id="CAF1113147.1"/>
    </source>
</evidence>
<gene>
    <name evidence="2" type="ORF">XAT740_LOCUS18975</name>
</gene>
<dbReference type="AlphaFoldDB" id="A0A814Q1H5"/>
<keyword evidence="1" id="KW-0472">Membrane</keyword>
<accession>A0A814Q1H5</accession>
<name>A0A814Q1H5_ADIRI</name>
<organism evidence="2 3">
    <name type="scientific">Adineta ricciae</name>
    <name type="common">Rotifer</name>
    <dbReference type="NCBI Taxonomy" id="249248"/>
    <lineage>
        <taxon>Eukaryota</taxon>
        <taxon>Metazoa</taxon>
        <taxon>Spiralia</taxon>
        <taxon>Gnathifera</taxon>
        <taxon>Rotifera</taxon>
        <taxon>Eurotatoria</taxon>
        <taxon>Bdelloidea</taxon>
        <taxon>Adinetida</taxon>
        <taxon>Adinetidae</taxon>
        <taxon>Adineta</taxon>
    </lineage>
</organism>
<proteinExistence type="predicted"/>
<keyword evidence="1" id="KW-1133">Transmembrane helix</keyword>
<keyword evidence="1" id="KW-0812">Transmembrane</keyword>
<feature type="transmembrane region" description="Helical" evidence="1">
    <location>
        <begin position="53"/>
        <end position="77"/>
    </location>
</feature>
<sequence>MDTYTLTNKSDMESIKALLPSVKEHVLKIPNDVKQVIIKDSSIFIEKKRRRPLLGICARSIVILSLMSMIVIGMLTLQSDFTRVMKFITESEVFSFVCNSATNGSSKGSMETTPMYNWIKSPSDLQIKQPDHTILYSMRNPFSVLNEFVRISSFHVARAGQTTLSFNFPSDIGKIYIADVSVKTSAGLELLVNGNFTESSHGWQGVSYAASCYIDYAYRYCYSTAYKIADSLSQTFSTKQASLLYITFRLRWDYLPSNKGMNVTIN</sequence>
<evidence type="ECO:0000256" key="1">
    <source>
        <dbReference type="SAM" id="Phobius"/>
    </source>
</evidence>
<dbReference type="Proteomes" id="UP000663828">
    <property type="component" value="Unassembled WGS sequence"/>
</dbReference>
<keyword evidence="3" id="KW-1185">Reference proteome</keyword>